<sequence>AADAEMEDFDDAWADGLVRFPDGGAVAAAAEARPPPSDGAAAAAEAADPARGAGGAAGATGCGLGCDGQADGATRRRRGPRRHRAKAAAELGVALAVAAPVVGGAAASVVGPEDAFLVADGLLRQAADYEHRLSEQLRQMLESVSWRPASAL</sequence>
<dbReference type="EMBL" id="CAUYUJ010000237">
    <property type="protein sequence ID" value="CAK0789447.1"/>
    <property type="molecule type" value="Genomic_DNA"/>
</dbReference>
<proteinExistence type="predicted"/>
<protein>
    <submittedName>
        <fullName evidence="2">Uncharacterized protein</fullName>
    </submittedName>
</protein>
<dbReference type="Proteomes" id="UP001189429">
    <property type="component" value="Unassembled WGS sequence"/>
</dbReference>
<evidence type="ECO:0000313" key="3">
    <source>
        <dbReference type="Proteomes" id="UP001189429"/>
    </source>
</evidence>
<feature type="compositionally biased region" description="Gly residues" evidence="1">
    <location>
        <begin position="52"/>
        <end position="66"/>
    </location>
</feature>
<gene>
    <name evidence="2" type="ORF">PCOR1329_LOCUS1008</name>
</gene>
<feature type="compositionally biased region" description="Low complexity" evidence="1">
    <location>
        <begin position="39"/>
        <end position="51"/>
    </location>
</feature>
<name>A0ABN9PBU1_9DINO</name>
<feature type="compositionally biased region" description="Basic residues" evidence="1">
    <location>
        <begin position="75"/>
        <end position="84"/>
    </location>
</feature>
<evidence type="ECO:0000313" key="2">
    <source>
        <dbReference type="EMBL" id="CAK0789447.1"/>
    </source>
</evidence>
<reference evidence="2" key="1">
    <citation type="submission" date="2023-10" db="EMBL/GenBank/DDBJ databases">
        <authorList>
            <person name="Chen Y."/>
            <person name="Shah S."/>
            <person name="Dougan E. K."/>
            <person name="Thang M."/>
            <person name="Chan C."/>
        </authorList>
    </citation>
    <scope>NUCLEOTIDE SEQUENCE [LARGE SCALE GENOMIC DNA]</scope>
</reference>
<evidence type="ECO:0000256" key="1">
    <source>
        <dbReference type="SAM" id="MobiDB-lite"/>
    </source>
</evidence>
<keyword evidence="3" id="KW-1185">Reference proteome</keyword>
<feature type="region of interest" description="Disordered" evidence="1">
    <location>
        <begin position="28"/>
        <end position="84"/>
    </location>
</feature>
<organism evidence="2 3">
    <name type="scientific">Prorocentrum cordatum</name>
    <dbReference type="NCBI Taxonomy" id="2364126"/>
    <lineage>
        <taxon>Eukaryota</taxon>
        <taxon>Sar</taxon>
        <taxon>Alveolata</taxon>
        <taxon>Dinophyceae</taxon>
        <taxon>Prorocentrales</taxon>
        <taxon>Prorocentraceae</taxon>
        <taxon>Prorocentrum</taxon>
    </lineage>
</organism>
<accession>A0ABN9PBU1</accession>
<feature type="non-terminal residue" evidence="2">
    <location>
        <position position="1"/>
    </location>
</feature>
<comment type="caution">
    <text evidence="2">The sequence shown here is derived from an EMBL/GenBank/DDBJ whole genome shotgun (WGS) entry which is preliminary data.</text>
</comment>